<keyword evidence="2" id="KW-0472">Membrane</keyword>
<evidence type="ECO:0000256" key="2">
    <source>
        <dbReference type="SAM" id="Phobius"/>
    </source>
</evidence>
<keyword evidence="1" id="KW-0175">Coiled coil</keyword>
<evidence type="ECO:0000313" key="4">
    <source>
        <dbReference type="Proteomes" id="UP000177376"/>
    </source>
</evidence>
<dbReference type="AlphaFoldDB" id="A0A1G1YI37"/>
<feature type="transmembrane region" description="Helical" evidence="2">
    <location>
        <begin position="43"/>
        <end position="61"/>
    </location>
</feature>
<dbReference type="Proteomes" id="UP000177376">
    <property type="component" value="Unassembled WGS sequence"/>
</dbReference>
<protein>
    <submittedName>
        <fullName evidence="3">Uncharacterized protein</fullName>
    </submittedName>
</protein>
<keyword evidence="2" id="KW-1133">Transmembrane helix</keyword>
<sequence length="277" mass="31092">MDDMSQAPPMAPAPAYTYTGPSQFDYKDRQIHYEIKKRHWQRWVFYGLISVLFLGMTVYIVKVYSDNLKLVNDILAVNQNLKITVANLTESEKKLVERQRQIGELEKSIADNQAILDQKTDDLKKATDEQTQLINKYQNFKVKLGSADANIYSFLINFSTGVSAEDVAKIPLAEYNFGGEDTDKDGLSNAIESALGTDTSKKDSDGDSFEDKAEILAGYNPLGKGKLPIDQTFIALNKGLILIQVEQNKEAWYVSPKDGQRYFLGSPADVLTEIEKL</sequence>
<gene>
    <name evidence="3" type="ORF">A3A02_01385</name>
</gene>
<organism evidence="3 4">
    <name type="scientific">Candidatus Buchananbacteria bacterium RIFCSPLOWO2_01_FULL_39_33</name>
    <dbReference type="NCBI Taxonomy" id="1797543"/>
    <lineage>
        <taxon>Bacteria</taxon>
        <taxon>Candidatus Buchananiibacteriota</taxon>
    </lineage>
</organism>
<feature type="coiled-coil region" evidence="1">
    <location>
        <begin position="88"/>
        <end position="136"/>
    </location>
</feature>
<evidence type="ECO:0000256" key="1">
    <source>
        <dbReference type="SAM" id="Coils"/>
    </source>
</evidence>
<name>A0A1G1YI37_9BACT</name>
<proteinExistence type="predicted"/>
<evidence type="ECO:0000313" key="3">
    <source>
        <dbReference type="EMBL" id="OGY51941.1"/>
    </source>
</evidence>
<reference evidence="3 4" key="1">
    <citation type="journal article" date="2016" name="Nat. Commun.">
        <title>Thousands of microbial genomes shed light on interconnected biogeochemical processes in an aquifer system.</title>
        <authorList>
            <person name="Anantharaman K."/>
            <person name="Brown C.T."/>
            <person name="Hug L.A."/>
            <person name="Sharon I."/>
            <person name="Castelle C.J."/>
            <person name="Probst A.J."/>
            <person name="Thomas B.C."/>
            <person name="Singh A."/>
            <person name="Wilkins M.J."/>
            <person name="Karaoz U."/>
            <person name="Brodie E.L."/>
            <person name="Williams K.H."/>
            <person name="Hubbard S.S."/>
            <person name="Banfield J.F."/>
        </authorList>
    </citation>
    <scope>NUCLEOTIDE SEQUENCE [LARGE SCALE GENOMIC DNA]</scope>
</reference>
<comment type="caution">
    <text evidence="3">The sequence shown here is derived from an EMBL/GenBank/DDBJ whole genome shotgun (WGS) entry which is preliminary data.</text>
</comment>
<accession>A0A1G1YI37</accession>
<dbReference type="EMBL" id="MHIM01000028">
    <property type="protein sequence ID" value="OGY51941.1"/>
    <property type="molecule type" value="Genomic_DNA"/>
</dbReference>
<keyword evidence="2" id="KW-0812">Transmembrane</keyword>